<sequence length="862" mass="96055">MAERPLILFGQPNKAEKSNRGGGATIFQRPSHSRQAERLAPKMTALQNAIATLKQSAMGIEAEKTLVFDVVGSADTFYTAVKNLGSDAEWIFDMPEQFDISDDFYVLKENNKTKERTRNEKKNTIGGKVYCVLSNARAMEEMLSLWRKYGQDSNMAFPVGKTGLRDVFDSLESMDFWGYKERVEETGILEIWREELQDTTLSGVRCEFELFFRSDPQKRDRNEQQLRNEITTLGGTVISSSVITDIAYHSVLANVPRDVAESIINGNRNVSIVTAEQIMFFRPVGQAVVIPKDNSFDGDFQIPSSEDIIDEPVIALFDGLPQENHPYLQGRLTVDDPDGYATNYVVEARKHGTSMASMAALGDLSKIVHAATRKIYVRPLMKPIQWGSDYFEQIPNDSLLVDKIHVAVRRLFEEEAGKVAPTVKVINLSIGLRNRQFDRSMSPFARLLDWLSWKYKVLFVVSAGNHPDNMDTGMKFTDFVAADIGSRDKAVIGHVNNESRNLRLLSPAESVNALTVGATFEDASAFTENTRQILPCSDGLPSAINSVGMGMNNAIKPDILFPGGRSWVREFIRHGSDGTIIEWPDSATREPGTVSAAPLAAGNAANKVMYTFGTSNSAALVSHEASRCYDTLLEVFGSAEEAVPDEHVALLIKAMLVHGAEWGALSDKYAKVLNLTKRQDRSSKLHRFLGFGKPDIERAIECAKNRVTLVGYGDLKNGEAHIYDLPLPFNFSSSKICRRLTATLTYFPPFVPTRQKYRAAQLWYSIENGKKNLLDSRMDVDWNAAVRGSVQHEIFENNNTVVWDENDTLQVKVNCRGDADDRFSGSVPYALIVSFEIKNAIDIDVYAKVAERVSTKVPNLVT</sequence>
<evidence type="ECO:0000313" key="4">
    <source>
        <dbReference type="Proteomes" id="UP000077421"/>
    </source>
</evidence>
<dbReference type="CDD" id="cd04847">
    <property type="entry name" value="Peptidases_S8_Subtilisin_like_2"/>
    <property type="match status" value="1"/>
</dbReference>
<organism evidence="3 4">
    <name type="scientific">Ferroacidibacillus organovorans</name>
    <dbReference type="NCBI Taxonomy" id="1765683"/>
    <lineage>
        <taxon>Bacteria</taxon>
        <taxon>Bacillati</taxon>
        <taxon>Bacillota</taxon>
        <taxon>Bacilli</taxon>
        <taxon>Bacillales</taxon>
        <taxon>Alicyclobacillaceae</taxon>
        <taxon>Ferroacidibacillus</taxon>
    </lineage>
</organism>
<dbReference type="InterPro" id="IPR034074">
    <property type="entry name" value="Y4bN_pept_dom"/>
</dbReference>
<feature type="region of interest" description="Disordered" evidence="1">
    <location>
        <begin position="13"/>
        <end position="33"/>
    </location>
</feature>
<dbReference type="Proteomes" id="UP000077421">
    <property type="component" value="Unassembled WGS sequence"/>
</dbReference>
<dbReference type="SUPFAM" id="SSF52743">
    <property type="entry name" value="Subtilisin-like"/>
    <property type="match status" value="1"/>
</dbReference>
<evidence type="ECO:0000256" key="1">
    <source>
        <dbReference type="SAM" id="MobiDB-lite"/>
    </source>
</evidence>
<dbReference type="RefSeq" id="WP_067566665.1">
    <property type="nucleotide sequence ID" value="NZ_LSUQ01000056.1"/>
</dbReference>
<dbReference type="OrthoDB" id="9759014at2"/>
<comment type="caution">
    <text evidence="3">The sequence shown here is derived from an EMBL/GenBank/DDBJ whole genome shotgun (WGS) entry which is preliminary data.</text>
</comment>
<dbReference type="Gene3D" id="3.40.50.200">
    <property type="entry name" value="Peptidase S8/S53 domain"/>
    <property type="match status" value="1"/>
</dbReference>
<reference evidence="3 4" key="1">
    <citation type="submission" date="2016-02" db="EMBL/GenBank/DDBJ databases">
        <title>Draft genome sequence of Acidibacillus ferrooxidans SLC66.</title>
        <authorList>
            <person name="Oliveira G."/>
            <person name="Nancucheo I."/>
            <person name="Dall'Agnol H."/>
            <person name="Johnson B."/>
            <person name="Oliveira R."/>
            <person name="Nunes G.L."/>
            <person name="Tzotzos G."/>
            <person name="Orellana S.C."/>
            <person name="Salim A.C."/>
            <person name="Araujo F.M."/>
        </authorList>
    </citation>
    <scope>NUCLEOTIDE SEQUENCE [LARGE SCALE GENOMIC DNA]</scope>
    <source>
        <strain evidence="3 4">SLC66</strain>
    </source>
</reference>
<evidence type="ECO:0000313" key="3">
    <source>
        <dbReference type="EMBL" id="OAG92912.1"/>
    </source>
</evidence>
<evidence type="ECO:0000259" key="2">
    <source>
        <dbReference type="Pfam" id="PF00082"/>
    </source>
</evidence>
<proteinExistence type="predicted"/>
<dbReference type="GO" id="GO:0006508">
    <property type="term" value="P:proteolysis"/>
    <property type="evidence" value="ECO:0007669"/>
    <property type="project" value="InterPro"/>
</dbReference>
<dbReference type="GO" id="GO:0004252">
    <property type="term" value="F:serine-type endopeptidase activity"/>
    <property type="evidence" value="ECO:0007669"/>
    <property type="project" value="InterPro"/>
</dbReference>
<accession>A0A853K7L0</accession>
<gene>
    <name evidence="3" type="ORF">AYW79_12790</name>
</gene>
<dbReference type="AlphaFoldDB" id="A0A853K7L0"/>
<feature type="domain" description="Peptidase S8/S53" evidence="2">
    <location>
        <begin position="312"/>
        <end position="676"/>
    </location>
</feature>
<dbReference type="Pfam" id="PF00082">
    <property type="entry name" value="Peptidase_S8"/>
    <property type="match status" value="1"/>
</dbReference>
<name>A0A853K7L0_9BACL</name>
<protein>
    <recommendedName>
        <fullName evidence="2">Peptidase S8/S53 domain-containing protein</fullName>
    </recommendedName>
</protein>
<dbReference type="EMBL" id="LSUQ01000056">
    <property type="protein sequence ID" value="OAG92912.1"/>
    <property type="molecule type" value="Genomic_DNA"/>
</dbReference>
<dbReference type="InterPro" id="IPR036852">
    <property type="entry name" value="Peptidase_S8/S53_dom_sf"/>
</dbReference>
<dbReference type="InterPro" id="IPR000209">
    <property type="entry name" value="Peptidase_S8/S53_dom"/>
</dbReference>